<dbReference type="EMBL" id="JBHTAX010000001">
    <property type="protein sequence ID" value="MFC7190433.1"/>
    <property type="molecule type" value="Genomic_DNA"/>
</dbReference>
<protein>
    <submittedName>
        <fullName evidence="2">Helix-turn-helix domain-containing protein</fullName>
    </submittedName>
</protein>
<evidence type="ECO:0000313" key="3">
    <source>
        <dbReference type="Proteomes" id="UP001596417"/>
    </source>
</evidence>
<accession>A0ABD5YS07</accession>
<dbReference type="CDD" id="cd00090">
    <property type="entry name" value="HTH_ARSR"/>
    <property type="match status" value="1"/>
</dbReference>
<dbReference type="InterPro" id="IPR036390">
    <property type="entry name" value="WH_DNA-bd_sf"/>
</dbReference>
<dbReference type="Gene3D" id="1.10.10.10">
    <property type="entry name" value="Winged helix-like DNA-binding domain superfamily/Winged helix DNA-binding domain"/>
    <property type="match status" value="1"/>
</dbReference>
<gene>
    <name evidence="2" type="ORF">ACFQL7_11595</name>
</gene>
<keyword evidence="3" id="KW-1185">Reference proteome</keyword>
<comment type="caution">
    <text evidence="2">The sequence shown here is derived from an EMBL/GenBank/DDBJ whole genome shotgun (WGS) entry which is preliminary data.</text>
</comment>
<evidence type="ECO:0000259" key="1">
    <source>
        <dbReference type="Pfam" id="PF01978"/>
    </source>
</evidence>
<dbReference type="RefSeq" id="WP_248907262.1">
    <property type="nucleotide sequence ID" value="NZ_CP109979.1"/>
</dbReference>
<dbReference type="Pfam" id="PF01978">
    <property type="entry name" value="TrmB"/>
    <property type="match status" value="1"/>
</dbReference>
<dbReference type="InterPro" id="IPR002831">
    <property type="entry name" value="Tscrpt_reg_TrmB_N"/>
</dbReference>
<dbReference type="AlphaFoldDB" id="A0ABD5YS07"/>
<dbReference type="SUPFAM" id="SSF46785">
    <property type="entry name" value="Winged helix' DNA-binding domain"/>
    <property type="match status" value="1"/>
</dbReference>
<proteinExistence type="predicted"/>
<organism evidence="2 3">
    <name type="scientific">Halocatena marina</name>
    <dbReference type="NCBI Taxonomy" id="2934937"/>
    <lineage>
        <taxon>Archaea</taxon>
        <taxon>Methanobacteriati</taxon>
        <taxon>Methanobacteriota</taxon>
        <taxon>Stenosarchaea group</taxon>
        <taxon>Halobacteria</taxon>
        <taxon>Halobacteriales</taxon>
        <taxon>Natronomonadaceae</taxon>
        <taxon>Halocatena</taxon>
    </lineage>
</organism>
<dbReference type="InterPro" id="IPR011991">
    <property type="entry name" value="ArsR-like_HTH"/>
</dbReference>
<dbReference type="InterPro" id="IPR036388">
    <property type="entry name" value="WH-like_DNA-bd_sf"/>
</dbReference>
<evidence type="ECO:0000313" key="2">
    <source>
        <dbReference type="EMBL" id="MFC7190433.1"/>
    </source>
</evidence>
<dbReference type="GeneID" id="76200038"/>
<name>A0ABD5YS07_9EURY</name>
<dbReference type="Proteomes" id="UP001596417">
    <property type="component" value="Unassembled WGS sequence"/>
</dbReference>
<sequence length="130" mass="14779">MDADPNPTRFRQLMLGSEPTFADVLSCVFDMRQHESTTYLMLLDTSGCTVAELADGLDRDRSNVSRSLTTLREKELVARERQLLDGGGQVYQYTATPLDETKELMHETLDAWAAYVHERIDEYGEDESRA</sequence>
<feature type="domain" description="Transcription regulator TrmB N-terminal" evidence="1">
    <location>
        <begin position="25"/>
        <end position="96"/>
    </location>
</feature>
<reference evidence="2 3" key="1">
    <citation type="journal article" date="2019" name="Int. J. Syst. Evol. Microbiol.">
        <title>The Global Catalogue of Microorganisms (GCM) 10K type strain sequencing project: providing services to taxonomists for standard genome sequencing and annotation.</title>
        <authorList>
            <consortium name="The Broad Institute Genomics Platform"/>
            <consortium name="The Broad Institute Genome Sequencing Center for Infectious Disease"/>
            <person name="Wu L."/>
            <person name="Ma J."/>
        </authorList>
    </citation>
    <scope>NUCLEOTIDE SEQUENCE [LARGE SCALE GENOMIC DNA]</scope>
    <source>
        <strain evidence="2 3">RDMS1</strain>
    </source>
</reference>